<evidence type="ECO:0008006" key="4">
    <source>
        <dbReference type="Google" id="ProtNLM"/>
    </source>
</evidence>
<sequence length="122" mass="13697">MRLDNEKEIFTFAFNGFHSDDKISITVKVAIISKAHLQGTSSSGRQHLISKATPQLEDNTSSPRQHLLFKATPQPEFNTSSPSNYIVKLQFYEYDTDTSAIVKSFNTPGFLNVFSHRSAIKS</sequence>
<keyword evidence="3" id="KW-1185">Reference proteome</keyword>
<gene>
    <name evidence="2" type="ORF">CDAR_462051</name>
</gene>
<organism evidence="2 3">
    <name type="scientific">Caerostris darwini</name>
    <dbReference type="NCBI Taxonomy" id="1538125"/>
    <lineage>
        <taxon>Eukaryota</taxon>
        <taxon>Metazoa</taxon>
        <taxon>Ecdysozoa</taxon>
        <taxon>Arthropoda</taxon>
        <taxon>Chelicerata</taxon>
        <taxon>Arachnida</taxon>
        <taxon>Araneae</taxon>
        <taxon>Araneomorphae</taxon>
        <taxon>Entelegynae</taxon>
        <taxon>Araneoidea</taxon>
        <taxon>Araneidae</taxon>
        <taxon>Caerostris</taxon>
    </lineage>
</organism>
<feature type="region of interest" description="Disordered" evidence="1">
    <location>
        <begin position="39"/>
        <end position="64"/>
    </location>
</feature>
<accession>A0AAV4WSI6</accession>
<evidence type="ECO:0000313" key="3">
    <source>
        <dbReference type="Proteomes" id="UP001054837"/>
    </source>
</evidence>
<evidence type="ECO:0000313" key="2">
    <source>
        <dbReference type="EMBL" id="GIY85881.1"/>
    </source>
</evidence>
<proteinExistence type="predicted"/>
<feature type="compositionally biased region" description="Polar residues" evidence="1">
    <location>
        <begin position="52"/>
        <end position="64"/>
    </location>
</feature>
<comment type="caution">
    <text evidence="2">The sequence shown here is derived from an EMBL/GenBank/DDBJ whole genome shotgun (WGS) entry which is preliminary data.</text>
</comment>
<reference evidence="2 3" key="1">
    <citation type="submission" date="2021-06" db="EMBL/GenBank/DDBJ databases">
        <title>Caerostris darwini draft genome.</title>
        <authorList>
            <person name="Kono N."/>
            <person name="Arakawa K."/>
        </authorList>
    </citation>
    <scope>NUCLEOTIDE SEQUENCE [LARGE SCALE GENOMIC DNA]</scope>
</reference>
<dbReference type="AlphaFoldDB" id="A0AAV4WSI6"/>
<dbReference type="EMBL" id="BPLQ01015106">
    <property type="protein sequence ID" value="GIY85881.1"/>
    <property type="molecule type" value="Genomic_DNA"/>
</dbReference>
<dbReference type="Proteomes" id="UP001054837">
    <property type="component" value="Unassembled WGS sequence"/>
</dbReference>
<protein>
    <recommendedName>
        <fullName evidence="4">Allorecognition 2</fullName>
    </recommendedName>
</protein>
<evidence type="ECO:0000256" key="1">
    <source>
        <dbReference type="SAM" id="MobiDB-lite"/>
    </source>
</evidence>
<name>A0AAV4WSI6_9ARAC</name>